<sequence length="222" mass="24428">PTSSSPVFSADADECGSGTTLLSTTTLTNSINCSGHDSVKLEFDNDWNAIDAQDQAKVDVSYNGGSTWTNIISWGGTDVRNTHEVHSLSGATNNPNVKIRFVSIQPGWDWWWTIDNVCIKGEVVTGFVNNGNEIPKQYSLSQNYPNPFNPNTKIKFDLPKQGFVSLKVFDVLGKEVDNLVNEVKTPGSYIVDFNGTNLSSGVYYYRIDAGNFVATKKMLLIK</sequence>
<dbReference type="InterPro" id="IPR026444">
    <property type="entry name" value="Secre_tail"/>
</dbReference>
<proteinExistence type="predicted"/>
<dbReference type="AlphaFoldDB" id="X1A3B9"/>
<protein>
    <recommendedName>
        <fullName evidence="1">Secretion system C-terminal sorting domain-containing protein</fullName>
    </recommendedName>
</protein>
<feature type="non-terminal residue" evidence="2">
    <location>
        <position position="1"/>
    </location>
</feature>
<evidence type="ECO:0000313" key="2">
    <source>
        <dbReference type="EMBL" id="GAG76259.1"/>
    </source>
</evidence>
<gene>
    <name evidence="2" type="ORF">S01H4_30872</name>
</gene>
<dbReference type="Pfam" id="PF18962">
    <property type="entry name" value="Por_Secre_tail"/>
    <property type="match status" value="1"/>
</dbReference>
<dbReference type="Gene3D" id="2.60.120.260">
    <property type="entry name" value="Galactose-binding domain-like"/>
    <property type="match status" value="1"/>
</dbReference>
<reference evidence="2" key="1">
    <citation type="journal article" date="2014" name="Front. Microbiol.">
        <title>High frequency of phylogenetically diverse reductive dehalogenase-homologous genes in deep subseafloor sedimentary metagenomes.</title>
        <authorList>
            <person name="Kawai M."/>
            <person name="Futagami T."/>
            <person name="Toyoda A."/>
            <person name="Takaki Y."/>
            <person name="Nishi S."/>
            <person name="Hori S."/>
            <person name="Arai W."/>
            <person name="Tsubouchi T."/>
            <person name="Morono Y."/>
            <person name="Uchiyama I."/>
            <person name="Ito T."/>
            <person name="Fujiyama A."/>
            <person name="Inagaki F."/>
            <person name="Takami H."/>
        </authorList>
    </citation>
    <scope>NUCLEOTIDE SEQUENCE</scope>
    <source>
        <strain evidence="2">Expedition CK06-06</strain>
    </source>
</reference>
<dbReference type="EMBL" id="BART01015975">
    <property type="protein sequence ID" value="GAG76259.1"/>
    <property type="molecule type" value="Genomic_DNA"/>
</dbReference>
<dbReference type="Gene3D" id="2.60.40.4070">
    <property type="match status" value="1"/>
</dbReference>
<dbReference type="NCBIfam" id="TIGR04183">
    <property type="entry name" value="Por_Secre_tail"/>
    <property type="match status" value="1"/>
</dbReference>
<name>X1A3B9_9ZZZZ</name>
<comment type="caution">
    <text evidence="2">The sequence shown here is derived from an EMBL/GenBank/DDBJ whole genome shotgun (WGS) entry which is preliminary data.</text>
</comment>
<feature type="domain" description="Secretion system C-terminal sorting" evidence="1">
    <location>
        <begin position="144"/>
        <end position="218"/>
    </location>
</feature>
<accession>X1A3B9</accession>
<evidence type="ECO:0000259" key="1">
    <source>
        <dbReference type="Pfam" id="PF18962"/>
    </source>
</evidence>
<organism evidence="2">
    <name type="scientific">marine sediment metagenome</name>
    <dbReference type="NCBI Taxonomy" id="412755"/>
    <lineage>
        <taxon>unclassified sequences</taxon>
        <taxon>metagenomes</taxon>
        <taxon>ecological metagenomes</taxon>
    </lineage>
</organism>